<protein>
    <submittedName>
        <fullName evidence="1">Uncharacterized protein</fullName>
    </submittedName>
</protein>
<proteinExistence type="predicted"/>
<name>A0ACB5UNH6_9FIRM</name>
<keyword evidence="2" id="KW-1185">Reference proteome</keyword>
<sequence>MIKGNTTIRRENIKKIIADNCRRITTGKATIYFDGGMVHRNIFTKGDYEYSMYCSSTGEYFVKELRRPGINIYASRSIIYSDLNKLQEQGYIRRKKGDIEVMNKLLEEYRVNC</sequence>
<dbReference type="Proteomes" id="UP001374599">
    <property type="component" value="Unassembled WGS sequence"/>
</dbReference>
<comment type="caution">
    <text evidence="1">The sequence shown here is derived from an EMBL/GenBank/DDBJ whole genome shotgun (WGS) entry which is preliminary data.</text>
</comment>
<evidence type="ECO:0000313" key="2">
    <source>
        <dbReference type="Proteomes" id="UP001374599"/>
    </source>
</evidence>
<accession>A0ACB5UNH6</accession>
<dbReference type="EMBL" id="BTPU01000061">
    <property type="protein sequence ID" value="GMQ64177.1"/>
    <property type="molecule type" value="Genomic_DNA"/>
</dbReference>
<evidence type="ECO:0000313" key="1">
    <source>
        <dbReference type="EMBL" id="GMQ64177.1"/>
    </source>
</evidence>
<reference evidence="1" key="1">
    <citation type="submission" date="2023-09" db="EMBL/GenBank/DDBJ databases">
        <title>Vallitalea sediminicola and Vallitalea maricola sp. nov., anaerobic bacteria isolated from marine sediment.</title>
        <authorList>
            <person name="Hirano S."/>
            <person name="Maeda A."/>
            <person name="Terahara T."/>
            <person name="Mori K."/>
            <person name="Hamada M."/>
            <person name="Matsumoto R."/>
            <person name="Kobayashi T."/>
        </authorList>
    </citation>
    <scope>NUCLEOTIDE SEQUENCE</scope>
    <source>
        <strain evidence="1">AN17-2</strain>
    </source>
</reference>
<gene>
    <name evidence="1" type="ORF">AN2V17_34140</name>
</gene>
<organism evidence="1 2">
    <name type="scientific">Vallitalea maricola</name>
    <dbReference type="NCBI Taxonomy" id="3074433"/>
    <lineage>
        <taxon>Bacteria</taxon>
        <taxon>Bacillati</taxon>
        <taxon>Bacillota</taxon>
        <taxon>Clostridia</taxon>
        <taxon>Lachnospirales</taxon>
        <taxon>Vallitaleaceae</taxon>
        <taxon>Vallitalea</taxon>
    </lineage>
</organism>